<evidence type="ECO:0000256" key="1">
    <source>
        <dbReference type="SAM" id="Phobius"/>
    </source>
</evidence>
<dbReference type="AlphaFoldDB" id="A0A0B8NE05"/>
<feature type="transmembrane region" description="Helical" evidence="1">
    <location>
        <begin position="89"/>
        <end position="110"/>
    </location>
</feature>
<evidence type="ECO:0000313" key="4">
    <source>
        <dbReference type="Proteomes" id="UP000037179"/>
    </source>
</evidence>
<reference evidence="3 4" key="2">
    <citation type="journal article" date="2016" name="Genome Announc.">
        <title>Draft Genome Sequence of Erythromycin- and Oxytetracycline-Sensitive Nocardia seriolae Strain U-1 (NBRC 110359).</title>
        <authorList>
            <person name="Imajoh M."/>
            <person name="Sukeda M."/>
            <person name="Shimizu M."/>
            <person name="Yamane J."/>
            <person name="Ohnishi K."/>
            <person name="Oshima S."/>
        </authorList>
    </citation>
    <scope>NUCLEOTIDE SEQUENCE [LARGE SCALE GENOMIC DNA]</scope>
    <source>
        <strain evidence="3 4">U-1</strain>
    </source>
</reference>
<keyword evidence="1" id="KW-1133">Transmembrane helix</keyword>
<proteinExistence type="predicted"/>
<sequence>MRAVVSEIDTLGSDLGFDSLPWELRSERPPAPVSHAVSRPVADRRPCRAVVRPVAGRQVRRDHVVVRHAARHTRGIHPLDRVQRAQTGFAALAIAALVSALAVAGLIGLAQLRSGDFDSQTTPPSVQLVPAPVR</sequence>
<dbReference type="EMBL" id="BBYQ01000064">
    <property type="protein sequence ID" value="GAP29815.1"/>
    <property type="molecule type" value="Genomic_DNA"/>
</dbReference>
<evidence type="ECO:0000313" key="2">
    <source>
        <dbReference type="EMBL" id="APB00055.1"/>
    </source>
</evidence>
<dbReference type="EMBL" id="CP017839">
    <property type="protein sequence ID" value="APB00055.1"/>
    <property type="molecule type" value="Genomic_DNA"/>
</dbReference>
<reference evidence="2 5" key="3">
    <citation type="submission" date="2016-10" db="EMBL/GenBank/DDBJ databases">
        <title>Genome sequence of Nocardia seriolae strain EM150506, isolated from Anguila japonica.</title>
        <authorList>
            <person name="Han H.-J."/>
        </authorList>
    </citation>
    <scope>NUCLEOTIDE SEQUENCE [LARGE SCALE GENOMIC DNA]</scope>
    <source>
        <strain evidence="2 5">EM150506</strain>
    </source>
</reference>
<dbReference type="RefSeq" id="WP_033088582.1">
    <property type="nucleotide sequence ID" value="NZ_AP017900.1"/>
</dbReference>
<keyword evidence="1" id="KW-0812">Transmembrane</keyword>
<evidence type="ECO:0000313" key="3">
    <source>
        <dbReference type="EMBL" id="GAP29815.1"/>
    </source>
</evidence>
<dbReference type="GeneID" id="93376521"/>
<dbReference type="Proteomes" id="UP000180166">
    <property type="component" value="Chromosome"/>
</dbReference>
<keyword evidence="1" id="KW-0472">Membrane</keyword>
<gene>
    <name evidence="2" type="ORF">NS506_06018</name>
    <name evidence="3" type="ORF">NSK11_contig00064-0039</name>
</gene>
<organism evidence="3 4">
    <name type="scientific">Nocardia seriolae</name>
    <dbReference type="NCBI Taxonomy" id="37332"/>
    <lineage>
        <taxon>Bacteria</taxon>
        <taxon>Bacillati</taxon>
        <taxon>Actinomycetota</taxon>
        <taxon>Actinomycetes</taxon>
        <taxon>Mycobacteriales</taxon>
        <taxon>Nocardiaceae</taxon>
        <taxon>Nocardia</taxon>
    </lineage>
</organism>
<accession>A0A0B8NE05</accession>
<dbReference type="KEGG" id="nsr:NS506_06018"/>
<reference evidence="4" key="1">
    <citation type="submission" date="2015-07" db="EMBL/GenBank/DDBJ databases">
        <title>Nocardia seriolae U-1 whole genome shotgun sequence.</title>
        <authorList>
            <person name="Imajoh M."/>
            <person name="Fukumoto Y."/>
            <person name="Sukeda M."/>
            <person name="Yamane J."/>
            <person name="Yamasaki K."/>
            <person name="Shimizu M."/>
            <person name="Ohnishi K."/>
            <person name="Oshima S."/>
        </authorList>
    </citation>
    <scope>NUCLEOTIDE SEQUENCE [LARGE SCALE GENOMIC DNA]</scope>
    <source>
        <strain evidence="4">U-1</strain>
    </source>
</reference>
<name>A0A0B8NE05_9NOCA</name>
<keyword evidence="4" id="KW-1185">Reference proteome</keyword>
<protein>
    <submittedName>
        <fullName evidence="3">Uncharacterized protein</fullName>
    </submittedName>
</protein>
<evidence type="ECO:0000313" key="5">
    <source>
        <dbReference type="Proteomes" id="UP000180166"/>
    </source>
</evidence>
<dbReference type="OrthoDB" id="4567513at2"/>
<dbReference type="Proteomes" id="UP000037179">
    <property type="component" value="Unassembled WGS sequence"/>
</dbReference>